<keyword evidence="3 6" id="KW-0812">Transmembrane</keyword>
<keyword evidence="2" id="KW-1003">Cell membrane</keyword>
<dbReference type="PANTHER" id="PTHR33931:SF2">
    <property type="entry name" value="HOLIN-LIKE PROTEIN CIDA"/>
    <property type="match status" value="1"/>
</dbReference>
<feature type="transmembrane region" description="Helical" evidence="6">
    <location>
        <begin position="60"/>
        <end position="78"/>
    </location>
</feature>
<evidence type="ECO:0000313" key="8">
    <source>
        <dbReference type="Proteomes" id="UP000014463"/>
    </source>
</evidence>
<protein>
    <recommendedName>
        <fullName evidence="9">Murein hydrolase transporter LrgA</fullName>
    </recommendedName>
</protein>
<evidence type="ECO:0000256" key="6">
    <source>
        <dbReference type="SAM" id="Phobius"/>
    </source>
</evidence>
<dbReference type="OrthoDB" id="6370997at2"/>
<dbReference type="InterPro" id="IPR005538">
    <property type="entry name" value="LrgA/CidA"/>
</dbReference>
<evidence type="ECO:0000256" key="1">
    <source>
        <dbReference type="ARBA" id="ARBA00004651"/>
    </source>
</evidence>
<dbReference type="Proteomes" id="UP000014463">
    <property type="component" value="Unassembled WGS sequence"/>
</dbReference>
<evidence type="ECO:0000256" key="3">
    <source>
        <dbReference type="ARBA" id="ARBA00022692"/>
    </source>
</evidence>
<dbReference type="RefSeq" id="WP_016418773.1">
    <property type="nucleotide sequence ID" value="NZ_KE332395.1"/>
</dbReference>
<proteinExistence type="predicted"/>
<evidence type="ECO:0008006" key="9">
    <source>
        <dbReference type="Google" id="ProtNLM"/>
    </source>
</evidence>
<dbReference type="EMBL" id="ASTJ01000042">
    <property type="protein sequence ID" value="EPC00222.1"/>
    <property type="molecule type" value="Genomic_DNA"/>
</dbReference>
<gene>
    <name evidence="7" type="ORF">L861_06935</name>
</gene>
<sequence>MSILRGFLWLLGFLILGDTLVTLLALPISNGVAGMLLITVWLMVRGRLNDDIAIASQSLIRLLAMLIMPGVVGVFFIADEFAGHWLAIAVALIVGTLLSVLTTLWLMLRFMPKAAQSSEESTNRAGHPHE</sequence>
<evidence type="ECO:0000313" key="7">
    <source>
        <dbReference type="EMBL" id="EPC00222.1"/>
    </source>
</evidence>
<evidence type="ECO:0000256" key="5">
    <source>
        <dbReference type="ARBA" id="ARBA00023136"/>
    </source>
</evidence>
<feature type="transmembrane region" description="Helical" evidence="6">
    <location>
        <begin position="84"/>
        <end position="108"/>
    </location>
</feature>
<comment type="subcellular location">
    <subcellularLocation>
        <location evidence="1">Cell membrane</location>
        <topology evidence="1">Multi-pass membrane protein</topology>
    </subcellularLocation>
</comment>
<comment type="caution">
    <text evidence="7">The sequence shown here is derived from an EMBL/GenBank/DDBJ whole genome shotgun (WGS) entry which is preliminary data.</text>
</comment>
<dbReference type="PATRIC" id="fig|1121939.11.peg.4267"/>
<name>S2KDE4_LITA3</name>
<accession>S2KDE4</accession>
<evidence type="ECO:0000256" key="2">
    <source>
        <dbReference type="ARBA" id="ARBA00022475"/>
    </source>
</evidence>
<keyword evidence="8" id="KW-1185">Reference proteome</keyword>
<dbReference type="STRING" id="1121939.L861_06935"/>
<dbReference type="AlphaFoldDB" id="S2KDE4"/>
<dbReference type="GO" id="GO:0005886">
    <property type="term" value="C:plasma membrane"/>
    <property type="evidence" value="ECO:0007669"/>
    <property type="project" value="UniProtKB-SubCell"/>
</dbReference>
<dbReference type="eggNOG" id="COG1380">
    <property type="taxonomic scope" value="Bacteria"/>
</dbReference>
<dbReference type="PANTHER" id="PTHR33931">
    <property type="entry name" value="HOLIN-LIKE PROTEIN CIDA-RELATED"/>
    <property type="match status" value="1"/>
</dbReference>
<reference evidence="7 8" key="1">
    <citation type="journal article" date="2013" name="Genome Announc.">
        <title>Draft genome sequence of the moderately halophilic gammaproteobacterium Halomonas anticariensis FP35.</title>
        <authorList>
            <person name="Tahrioui A."/>
            <person name="Quesada E."/>
            <person name="Llamas I."/>
        </authorList>
    </citation>
    <scope>NUCLEOTIDE SEQUENCE [LARGE SCALE GENOMIC DNA]</scope>
    <source>
        <strain evidence="8">DSM 16096 / CECT 5854 / LMG 22089 / FP35</strain>
    </source>
</reference>
<keyword evidence="4 6" id="KW-1133">Transmembrane helix</keyword>
<dbReference type="Pfam" id="PF03788">
    <property type="entry name" value="LrgA"/>
    <property type="match status" value="1"/>
</dbReference>
<evidence type="ECO:0000256" key="4">
    <source>
        <dbReference type="ARBA" id="ARBA00022989"/>
    </source>
</evidence>
<keyword evidence="5 6" id="KW-0472">Membrane</keyword>
<organism evidence="7 8">
    <name type="scientific">Litchfieldella anticariensis (strain DSM 16096 / CECT 5854 / CIP 108499 / LMG 22089 / FP35)</name>
    <name type="common">Halomonas anticariensis</name>
    <dbReference type="NCBI Taxonomy" id="1121939"/>
    <lineage>
        <taxon>Bacteria</taxon>
        <taxon>Pseudomonadati</taxon>
        <taxon>Pseudomonadota</taxon>
        <taxon>Gammaproteobacteria</taxon>
        <taxon>Oceanospirillales</taxon>
        <taxon>Halomonadaceae</taxon>
        <taxon>Litchfieldella</taxon>
    </lineage>
</organism>